<reference evidence="2 3" key="1">
    <citation type="submission" date="2023-09" db="EMBL/GenBank/DDBJ databases">
        <title>Multi-omics analysis of a traditional fermented food reveals byproduct-associated fungal strains for waste-to-food upcycling.</title>
        <authorList>
            <consortium name="Lawrence Berkeley National Laboratory"/>
            <person name="Rekdal V.M."/>
            <person name="Villalobos-Escobedo J.M."/>
            <person name="Rodriguez-Valeron N."/>
            <person name="Garcia M.O."/>
            <person name="Vasquez D.P."/>
            <person name="Damayanti I."/>
            <person name="Sorensen P.M."/>
            <person name="Baidoo E.E."/>
            <person name="De Carvalho A.C."/>
            <person name="Riley R."/>
            <person name="Lipzen A."/>
            <person name="He G."/>
            <person name="Yan M."/>
            <person name="Haridas S."/>
            <person name="Daum C."/>
            <person name="Yoshinaga Y."/>
            <person name="Ng V."/>
            <person name="Grigoriev I.V."/>
            <person name="Munk R."/>
            <person name="Nuraida L."/>
            <person name="Wijaya C.H."/>
            <person name="Morales P.-C."/>
            <person name="Keasling J.D."/>
        </authorList>
    </citation>
    <scope>NUCLEOTIDE SEQUENCE [LARGE SCALE GENOMIC DNA]</scope>
    <source>
        <strain evidence="2 3">FGSC 2613</strain>
    </source>
</reference>
<sequence length="221" mass="25171">MIWMIFILDFCHQMSFSSSSSSSPPHPPHPPPQVPSILMLKRPSETREAALVDTGRRMEVLTECRCADAEPDHEVSASRRVTSIWAGRQSPTFRVGIYSRPSWIRPSGLQQEPTRENGPSRVVCLFESAKQEMPIQSRHGQHDWTGREREIREVPDISGMVLEHHIKDSSVPGPTAAVHHGRRLSLGVLQIRQVVDIGLLSRRYRRPSQIYLEAWHQCTDE</sequence>
<dbReference type="EMBL" id="JAVLET010000001">
    <property type="protein sequence ID" value="KAL0475857.1"/>
    <property type="molecule type" value="Genomic_DNA"/>
</dbReference>
<keyword evidence="1" id="KW-0732">Signal</keyword>
<keyword evidence="3" id="KW-1185">Reference proteome</keyword>
<comment type="caution">
    <text evidence="2">The sequence shown here is derived from an EMBL/GenBank/DDBJ whole genome shotgun (WGS) entry which is preliminary data.</text>
</comment>
<evidence type="ECO:0000256" key="1">
    <source>
        <dbReference type="SAM" id="SignalP"/>
    </source>
</evidence>
<name>A0ABR3DU24_NEUIN</name>
<accession>A0ABR3DU24</accession>
<evidence type="ECO:0000313" key="2">
    <source>
        <dbReference type="EMBL" id="KAL0475857.1"/>
    </source>
</evidence>
<evidence type="ECO:0000313" key="3">
    <source>
        <dbReference type="Proteomes" id="UP001451303"/>
    </source>
</evidence>
<dbReference type="Proteomes" id="UP001451303">
    <property type="component" value="Unassembled WGS sequence"/>
</dbReference>
<proteinExistence type="predicted"/>
<organism evidence="2 3">
    <name type="scientific">Neurospora intermedia</name>
    <dbReference type="NCBI Taxonomy" id="5142"/>
    <lineage>
        <taxon>Eukaryota</taxon>
        <taxon>Fungi</taxon>
        <taxon>Dikarya</taxon>
        <taxon>Ascomycota</taxon>
        <taxon>Pezizomycotina</taxon>
        <taxon>Sordariomycetes</taxon>
        <taxon>Sordariomycetidae</taxon>
        <taxon>Sordariales</taxon>
        <taxon>Sordariaceae</taxon>
        <taxon>Neurospora</taxon>
    </lineage>
</organism>
<feature type="chain" id="PRO_5047011450" evidence="1">
    <location>
        <begin position="20"/>
        <end position="221"/>
    </location>
</feature>
<gene>
    <name evidence="2" type="ORF">QR685DRAFT_61526</name>
</gene>
<protein>
    <submittedName>
        <fullName evidence="2">Uncharacterized protein</fullName>
    </submittedName>
</protein>
<feature type="signal peptide" evidence="1">
    <location>
        <begin position="1"/>
        <end position="19"/>
    </location>
</feature>